<evidence type="ECO:0000313" key="2">
    <source>
        <dbReference type="EMBL" id="AZG47784.1"/>
    </source>
</evidence>
<dbReference type="EMBL" id="CP033972">
    <property type="protein sequence ID" value="AZG47784.1"/>
    <property type="molecule type" value="Genomic_DNA"/>
</dbReference>
<dbReference type="AlphaFoldDB" id="A0A3G8JRL3"/>
<proteinExistence type="predicted"/>
<dbReference type="Pfam" id="PF09604">
    <property type="entry name" value="Potass_KdpF"/>
    <property type="match status" value="1"/>
</dbReference>
<keyword evidence="1" id="KW-0472">Membrane</keyword>
<reference evidence="2 3" key="1">
    <citation type="submission" date="2018-11" db="EMBL/GenBank/DDBJ databases">
        <title>Gordonia insulae sp. nov., isolated from an island soil.</title>
        <authorList>
            <person name="Kim Y.S."/>
            <person name="Kim S.B."/>
        </authorList>
    </citation>
    <scope>NUCLEOTIDE SEQUENCE [LARGE SCALE GENOMIC DNA]</scope>
    <source>
        <strain evidence="2 3">MMS17-SY073</strain>
    </source>
</reference>
<dbReference type="GO" id="GO:0005886">
    <property type="term" value="C:plasma membrane"/>
    <property type="evidence" value="ECO:0007669"/>
    <property type="project" value="InterPro"/>
</dbReference>
<accession>A0A3G8JRL3</accession>
<evidence type="ECO:0008006" key="4">
    <source>
        <dbReference type="Google" id="ProtNLM"/>
    </source>
</evidence>
<organism evidence="2 3">
    <name type="scientific">Gordonia insulae</name>
    <dbReference type="NCBI Taxonomy" id="2420509"/>
    <lineage>
        <taxon>Bacteria</taxon>
        <taxon>Bacillati</taxon>
        <taxon>Actinomycetota</taxon>
        <taxon>Actinomycetes</taxon>
        <taxon>Mycobacteriales</taxon>
        <taxon>Gordoniaceae</taxon>
        <taxon>Gordonia</taxon>
    </lineage>
</organism>
<gene>
    <name evidence="2" type="ORF">D7316_04396</name>
</gene>
<feature type="transmembrane region" description="Helical" evidence="1">
    <location>
        <begin position="6"/>
        <end position="28"/>
    </location>
</feature>
<dbReference type="Proteomes" id="UP000271469">
    <property type="component" value="Chromosome"/>
</dbReference>
<keyword evidence="1" id="KW-0812">Transmembrane</keyword>
<evidence type="ECO:0000256" key="1">
    <source>
        <dbReference type="SAM" id="Phobius"/>
    </source>
</evidence>
<name>A0A3G8JRL3_9ACTN</name>
<keyword evidence="1" id="KW-1133">Transmembrane helix</keyword>
<sequence length="32" mass="3450">MTADGVENIVLIALAATVVVYLLTALVFPERF</sequence>
<dbReference type="InterPro" id="IPR011726">
    <property type="entry name" value="KdpF"/>
</dbReference>
<keyword evidence="3" id="KW-1185">Reference proteome</keyword>
<dbReference type="KEGG" id="gom:D7316_04396"/>
<evidence type="ECO:0000313" key="3">
    <source>
        <dbReference type="Proteomes" id="UP000271469"/>
    </source>
</evidence>
<protein>
    <recommendedName>
        <fullName evidence="4">K(+)-transporting ATPase subunit F</fullName>
    </recommendedName>
</protein>
<dbReference type="GO" id="GO:0008556">
    <property type="term" value="F:P-type potassium transmembrane transporter activity"/>
    <property type="evidence" value="ECO:0007669"/>
    <property type="project" value="InterPro"/>
</dbReference>
<dbReference type="RefSeq" id="WP_124710093.1">
    <property type="nucleotide sequence ID" value="NZ_CP033972.1"/>
</dbReference>